<organism evidence="2 3">
    <name type="scientific">Caenorhabditis nigoni</name>
    <dbReference type="NCBI Taxonomy" id="1611254"/>
    <lineage>
        <taxon>Eukaryota</taxon>
        <taxon>Metazoa</taxon>
        <taxon>Ecdysozoa</taxon>
        <taxon>Nematoda</taxon>
        <taxon>Chromadorea</taxon>
        <taxon>Rhabditida</taxon>
        <taxon>Rhabditina</taxon>
        <taxon>Rhabditomorpha</taxon>
        <taxon>Rhabditoidea</taxon>
        <taxon>Rhabditidae</taxon>
        <taxon>Peloderinae</taxon>
        <taxon>Caenorhabditis</taxon>
    </lineage>
</organism>
<dbReference type="InterPro" id="IPR001810">
    <property type="entry name" value="F-box_dom"/>
</dbReference>
<gene>
    <name evidence="2" type="primary">Cnig_chr_IV.g12504</name>
    <name evidence="2" type="ORF">B9Z55_012504</name>
</gene>
<dbReference type="Pfam" id="PF07735">
    <property type="entry name" value="FBA_2"/>
    <property type="match status" value="1"/>
</dbReference>
<dbReference type="Pfam" id="PF00646">
    <property type="entry name" value="F-box"/>
    <property type="match status" value="1"/>
</dbReference>
<evidence type="ECO:0000313" key="3">
    <source>
        <dbReference type="Proteomes" id="UP000230233"/>
    </source>
</evidence>
<evidence type="ECO:0000313" key="2">
    <source>
        <dbReference type="EMBL" id="PIC32002.1"/>
    </source>
</evidence>
<dbReference type="OrthoDB" id="5903690at2759"/>
<accession>A0A2G5TXJ4</accession>
<reference evidence="3" key="1">
    <citation type="submission" date="2017-10" db="EMBL/GenBank/DDBJ databases">
        <title>Rapid genome shrinkage in a self-fertile nematode reveals novel sperm competition proteins.</title>
        <authorList>
            <person name="Yin D."/>
            <person name="Schwarz E.M."/>
            <person name="Thomas C.G."/>
            <person name="Felde R.L."/>
            <person name="Korf I.F."/>
            <person name="Cutter A.D."/>
            <person name="Schartner C.M."/>
            <person name="Ralston E.J."/>
            <person name="Meyer B.J."/>
            <person name="Haag E.S."/>
        </authorList>
    </citation>
    <scope>NUCLEOTIDE SEQUENCE [LARGE SCALE GENOMIC DNA]</scope>
    <source>
        <strain evidence="3">JU1422</strain>
    </source>
</reference>
<feature type="domain" description="F-box" evidence="1">
    <location>
        <begin position="20"/>
        <end position="65"/>
    </location>
</feature>
<dbReference type="PROSITE" id="PS50181">
    <property type="entry name" value="FBOX"/>
    <property type="match status" value="1"/>
</dbReference>
<sequence>MALLQLFEQLEIQKKPPKHRLPLLKLPRVVLLECIANLDVLEIIIFSLLSKRAKSIARFICWNPMDIRLKFQFLSHISLRFPNDPREPWFIFHKKEKESLEYSYFHEITNDPDVRHLLLKDNGNVIGDLKQMVEHICEVFRSPLWVFDIFEESLIEWIINLQPTIRYVFIEDGVITSIETLDRVLKNLKVTEHFYLGSTEIHDEEFEVTEPILSGFISIARSYWFTLPAILNGNNSIIRLYDSMLPHKDINTILKEWQRGLKLRNLEYLEIEHVMHRGIRDDDLEVLEDLNFTPNLENAGRPRKVQIHDERTYWLPHVPFVCDLVRDDGMIGSVSYNYRVFRFQVWRRQI</sequence>
<dbReference type="InterPro" id="IPR012885">
    <property type="entry name" value="F-box_Sdz-33"/>
</dbReference>
<protein>
    <recommendedName>
        <fullName evidence="1">F-box domain-containing protein</fullName>
    </recommendedName>
</protein>
<dbReference type="PANTHER" id="PTHR21503">
    <property type="entry name" value="F-BOX-CONTAINING HYPOTHETICAL PROTEIN C.ELEGANS"/>
    <property type="match status" value="1"/>
</dbReference>
<dbReference type="AlphaFoldDB" id="A0A2G5TXJ4"/>
<comment type="caution">
    <text evidence="2">The sequence shown here is derived from an EMBL/GenBank/DDBJ whole genome shotgun (WGS) entry which is preliminary data.</text>
</comment>
<name>A0A2G5TXJ4_9PELO</name>
<dbReference type="PANTHER" id="PTHR21503:SF8">
    <property type="entry name" value="F-BOX ASSOCIATED DOMAIN-CONTAINING PROTEIN-RELATED"/>
    <property type="match status" value="1"/>
</dbReference>
<proteinExistence type="predicted"/>
<dbReference type="Proteomes" id="UP000230233">
    <property type="component" value="Chromosome IV"/>
</dbReference>
<evidence type="ECO:0000259" key="1">
    <source>
        <dbReference type="PROSITE" id="PS50181"/>
    </source>
</evidence>
<dbReference type="EMBL" id="PDUG01000004">
    <property type="protein sequence ID" value="PIC32002.1"/>
    <property type="molecule type" value="Genomic_DNA"/>
</dbReference>
<keyword evidence="3" id="KW-1185">Reference proteome</keyword>